<dbReference type="GO" id="GO:0005886">
    <property type="term" value="C:plasma membrane"/>
    <property type="evidence" value="ECO:0007669"/>
    <property type="project" value="TreeGrafter"/>
</dbReference>
<dbReference type="Pfam" id="PF00004">
    <property type="entry name" value="AAA"/>
    <property type="match status" value="1"/>
</dbReference>
<dbReference type="PANTHER" id="PTHR23076">
    <property type="entry name" value="METALLOPROTEASE M41 FTSH"/>
    <property type="match status" value="1"/>
</dbReference>
<gene>
    <name evidence="2" type="ORF">GP644_22750</name>
</gene>
<evidence type="ECO:0000313" key="2">
    <source>
        <dbReference type="EMBL" id="KAE9625093.1"/>
    </source>
</evidence>
<dbReference type="SUPFAM" id="SSF140990">
    <property type="entry name" value="FtsH protease domain-like"/>
    <property type="match status" value="1"/>
</dbReference>
<dbReference type="InterPro" id="IPR037219">
    <property type="entry name" value="Peptidase_M41-like"/>
</dbReference>
<dbReference type="GO" id="GO:0016887">
    <property type="term" value="F:ATP hydrolysis activity"/>
    <property type="evidence" value="ECO:0007669"/>
    <property type="project" value="InterPro"/>
</dbReference>
<comment type="caution">
    <text evidence="2">The sequence shown here is derived from an EMBL/GenBank/DDBJ whole genome shotgun (WGS) entry which is preliminary data.</text>
</comment>
<protein>
    <submittedName>
        <fullName evidence="2">AAA family ATPase</fullName>
    </submittedName>
</protein>
<dbReference type="GO" id="GO:0004176">
    <property type="term" value="F:ATP-dependent peptidase activity"/>
    <property type="evidence" value="ECO:0007669"/>
    <property type="project" value="InterPro"/>
</dbReference>
<proteinExistence type="predicted"/>
<reference evidence="2 3" key="1">
    <citation type="submission" date="2019-12" db="EMBL/GenBank/DDBJ databases">
        <authorList>
            <person name="Zhang Y.-J."/>
        </authorList>
    </citation>
    <scope>NUCLEOTIDE SEQUENCE [LARGE SCALE GENOMIC DNA]</scope>
    <source>
        <strain evidence="2 3">H18S-6</strain>
    </source>
</reference>
<dbReference type="Gene3D" id="3.40.50.300">
    <property type="entry name" value="P-loop containing nucleotide triphosphate hydrolases"/>
    <property type="match status" value="1"/>
</dbReference>
<dbReference type="EMBL" id="WSFO01000022">
    <property type="protein sequence ID" value="KAE9625093.1"/>
    <property type="molecule type" value="Genomic_DNA"/>
</dbReference>
<sequence>MPENKQSSSWTVLAHAKILEYLVDVASEEKLTERAVESGLTGKEPMDFAVFNGNEVRLGQFIAVLMLCRRLSTVSFDMYSRKAITCVRSDLQPRDVSRAITITAPGDKYIQNSTLHYSDVGDAIHCRTLDKRTSAIRTEAEFSDLLSTGEPVIYIADTAVLVEKLIPPCPYEVLDLGPIDREIIGLVLAFEYPDETTIAATAALKDLPDDQQFEHVTPFDLICACRAKDPVGAIDYLIRCPNAPKQTEGDEDKPDIAESVVPLDQLVGYGDAKIAAQDMLTALACYKRGELAWADVPRGLLLIGAPGTGKTELARAMSRTGGISFVTGSFSEWQKCGHLGDFLRAMSNTFEEAKKNSPSVLFIDEMDSFLEDSDGKNSSYDTKAVKGILEQLDGIRGCEGVGVVAAANSLERIPAAIRRSGRFDNIVTIPLPDRSDLSVIFKQHLKPEETDIDIDACSVQALGKTGADCAAAVRKGRAIARRTKRQLTTSDILHSLNGDFRNLSEDLRFRMSVHECGHALLGNSYQELTVEFLRISEQGGECRITGQEMVHTAATMHRDRTILMGGRMAEILLLGTPSSGSGGDHDSDLAKIAISAANEAGSFGFGQNGAIWLGASNSEALLRDVYNCNLPEVTELIAAAEVEARRRLEPIVARLTVMAKSLMETGVLTGDRLTELLSEHAAPDAVV</sequence>
<dbReference type="SUPFAM" id="SSF52540">
    <property type="entry name" value="P-loop containing nucleoside triphosphate hydrolases"/>
    <property type="match status" value="1"/>
</dbReference>
<dbReference type="Gene3D" id="1.20.58.760">
    <property type="entry name" value="Peptidase M41"/>
    <property type="match status" value="1"/>
</dbReference>
<dbReference type="RefSeq" id="WP_158981753.1">
    <property type="nucleotide sequence ID" value="NZ_WSFO01000022.1"/>
</dbReference>
<dbReference type="GO" id="GO:0005524">
    <property type="term" value="F:ATP binding"/>
    <property type="evidence" value="ECO:0007669"/>
    <property type="project" value="InterPro"/>
</dbReference>
<evidence type="ECO:0000259" key="1">
    <source>
        <dbReference type="SMART" id="SM00382"/>
    </source>
</evidence>
<dbReference type="GO" id="GO:0004222">
    <property type="term" value="F:metalloendopeptidase activity"/>
    <property type="evidence" value="ECO:0007669"/>
    <property type="project" value="InterPro"/>
</dbReference>
<accession>A0A6A4RAS2</accession>
<dbReference type="PANTHER" id="PTHR23076:SF97">
    <property type="entry name" value="ATP-DEPENDENT ZINC METALLOPROTEASE YME1L1"/>
    <property type="match status" value="1"/>
</dbReference>
<dbReference type="GO" id="GO:0030163">
    <property type="term" value="P:protein catabolic process"/>
    <property type="evidence" value="ECO:0007669"/>
    <property type="project" value="TreeGrafter"/>
</dbReference>
<dbReference type="InterPro" id="IPR003593">
    <property type="entry name" value="AAA+_ATPase"/>
</dbReference>
<dbReference type="InterPro" id="IPR003959">
    <property type="entry name" value="ATPase_AAA_core"/>
</dbReference>
<dbReference type="AlphaFoldDB" id="A0A6A4RAS2"/>
<dbReference type="SMART" id="SM00382">
    <property type="entry name" value="AAA"/>
    <property type="match status" value="1"/>
</dbReference>
<evidence type="ECO:0000313" key="3">
    <source>
        <dbReference type="Proteomes" id="UP000441586"/>
    </source>
</evidence>
<dbReference type="Proteomes" id="UP000441586">
    <property type="component" value="Unassembled WGS sequence"/>
</dbReference>
<dbReference type="GO" id="GO:0006508">
    <property type="term" value="P:proteolysis"/>
    <property type="evidence" value="ECO:0007669"/>
    <property type="project" value="InterPro"/>
</dbReference>
<dbReference type="InterPro" id="IPR027417">
    <property type="entry name" value="P-loop_NTPase"/>
</dbReference>
<dbReference type="CDD" id="cd19481">
    <property type="entry name" value="RecA-like_protease"/>
    <property type="match status" value="1"/>
</dbReference>
<organism evidence="2 3">
    <name type="scientific">Parasedimentitalea maritima</name>
    <dbReference type="NCBI Taxonomy" id="2578117"/>
    <lineage>
        <taxon>Bacteria</taxon>
        <taxon>Pseudomonadati</taxon>
        <taxon>Pseudomonadota</taxon>
        <taxon>Alphaproteobacteria</taxon>
        <taxon>Rhodobacterales</taxon>
        <taxon>Paracoccaceae</taxon>
        <taxon>Parasedimentitalea</taxon>
    </lineage>
</organism>
<feature type="domain" description="AAA+ ATPase" evidence="1">
    <location>
        <begin position="296"/>
        <end position="433"/>
    </location>
</feature>
<name>A0A6A4RAS2_9RHOB</name>